<dbReference type="InterPro" id="IPR021708">
    <property type="entry name" value="DUF3291"/>
</dbReference>
<keyword evidence="4" id="KW-1185">Reference proteome</keyword>
<feature type="region of interest" description="Disordered" evidence="1">
    <location>
        <begin position="114"/>
        <end position="161"/>
    </location>
</feature>
<protein>
    <recommendedName>
        <fullName evidence="2">DUF3291 domain-containing protein</fullName>
    </recommendedName>
</protein>
<gene>
    <name evidence="3" type="ORF">DP114_28955</name>
</gene>
<evidence type="ECO:0000256" key="1">
    <source>
        <dbReference type="SAM" id="MobiDB-lite"/>
    </source>
</evidence>
<evidence type="ECO:0000313" key="4">
    <source>
        <dbReference type="Proteomes" id="UP000503129"/>
    </source>
</evidence>
<accession>A0A856MMS1</accession>
<dbReference type="InterPro" id="IPR011008">
    <property type="entry name" value="Dimeric_a/b-barrel"/>
</dbReference>
<proteinExistence type="predicted"/>
<evidence type="ECO:0000313" key="3">
    <source>
        <dbReference type="EMBL" id="QDL11390.1"/>
    </source>
</evidence>
<organism evidence="3 4">
    <name type="scientific">Brasilonema sennae CENA114</name>
    <dbReference type="NCBI Taxonomy" id="415709"/>
    <lineage>
        <taxon>Bacteria</taxon>
        <taxon>Bacillati</taxon>
        <taxon>Cyanobacteriota</taxon>
        <taxon>Cyanophyceae</taxon>
        <taxon>Nostocales</taxon>
        <taxon>Scytonemataceae</taxon>
        <taxon>Brasilonema</taxon>
        <taxon>Bromeliae group (in: Brasilonema)</taxon>
    </lineage>
</organism>
<name>A0A856MMS1_9CYAN</name>
<reference evidence="3 4" key="1">
    <citation type="submission" date="2018-06" db="EMBL/GenBank/DDBJ databases">
        <title>Comparative genomics of Brasilonema spp. strains.</title>
        <authorList>
            <person name="Alvarenga D.O."/>
            <person name="Fiore M.F."/>
            <person name="Varani A.M."/>
        </authorList>
    </citation>
    <scope>NUCLEOTIDE SEQUENCE [LARGE SCALE GENOMIC DNA]</scope>
    <source>
        <strain evidence="3 4">CENA114</strain>
    </source>
</reference>
<feature type="domain" description="DUF3291" evidence="2">
    <location>
        <begin position="18"/>
        <end position="107"/>
    </location>
</feature>
<dbReference type="SUPFAM" id="SSF54909">
    <property type="entry name" value="Dimeric alpha+beta barrel"/>
    <property type="match status" value="1"/>
</dbReference>
<dbReference type="KEGG" id="bsen:DP114_28955"/>
<dbReference type="RefSeq" id="WP_169265376.1">
    <property type="nucleotide sequence ID" value="NZ_CAWOXK010000001.1"/>
</dbReference>
<dbReference type="EMBL" id="CP030118">
    <property type="protein sequence ID" value="QDL11390.1"/>
    <property type="molecule type" value="Genomic_DNA"/>
</dbReference>
<dbReference type="AlphaFoldDB" id="A0A856MMS1"/>
<dbReference type="Proteomes" id="UP000503129">
    <property type="component" value="Chromosome"/>
</dbReference>
<sequence length="161" mass="18348">MVLVSVTRLHLVSPRYFPGFLWHTALSSWQIVNIPGFLGGQLIGDKQAGAWTVTLWKDESAMRQYRNSGAHRQAMRYLPRWCDEAAVVHWQQEDTTLPEASEAYRRMVSEGHFTKVLQPSDNQQKRQIPEPASPKGVPLHPRKKSKGTASQYDTPTLDLHD</sequence>
<dbReference type="Pfam" id="PF11695">
    <property type="entry name" value="DUF3291"/>
    <property type="match status" value="1"/>
</dbReference>
<evidence type="ECO:0000259" key="2">
    <source>
        <dbReference type="Pfam" id="PF11695"/>
    </source>
</evidence>